<feature type="compositionally biased region" description="Low complexity" evidence="1">
    <location>
        <begin position="395"/>
        <end position="407"/>
    </location>
</feature>
<feature type="compositionally biased region" description="Low complexity" evidence="1">
    <location>
        <begin position="328"/>
        <end position="339"/>
    </location>
</feature>
<dbReference type="Proteomes" id="UP001303373">
    <property type="component" value="Chromosome 2"/>
</dbReference>
<evidence type="ECO:0000256" key="1">
    <source>
        <dbReference type="SAM" id="MobiDB-lite"/>
    </source>
</evidence>
<dbReference type="SUPFAM" id="SSF54106">
    <property type="entry name" value="LysM domain"/>
    <property type="match status" value="1"/>
</dbReference>
<dbReference type="InterPro" id="IPR036779">
    <property type="entry name" value="LysM_dom_sf"/>
</dbReference>
<proteinExistence type="predicted"/>
<feature type="region of interest" description="Disordered" evidence="1">
    <location>
        <begin position="539"/>
        <end position="565"/>
    </location>
</feature>
<sequence>MSASNVASSSLRPRTRRLISVLDTGDESSVDPEATSTARIVSPAPSPYDSRSASPIPPSRLSRPATSYDTRKRSGPGPISNGTAGRHGRTGHEPPTSLADLWGNSWNALQSIATDLLASDTSIEAAGQNGGPRATKTGKSSYGSRGSASVPPSTWGPGAPTSHPTLRDIGAGTKEEQIASFRAQKRRDMLTQEESSYADALGKFKRRLSDDMTSASAPPPSDNEVRDALVYVHHVQKNDTLAGITIKFNCSANMLRKANRMWPNDTVQSRETIILPVDACGVKGKVVSGPESVDLLGSESEALQAGQAEEVPSIQDLINSDMDGAGGRNRSNSAATSSSLRPTSSKATSSIDAEPPWHHDSWVLLSGFTKPVEIARLSRRALGYFPPARRKSNCLSDLDSPSNSLDLVRPPTDDLLNNFGSPGRHDSPQRRPQTRRQSSSDHSYFPSFLTGPGGVGTMGRNVHFPGPAQDGLNKMFAKHLPDVAPPRTQQGLLTPNLPLYTDDPTPTGSGVATPVFGKTLNLENVGGAIETWMRRMATKAKEPTDKQRAARASVGTPSKGFGGIGDLIEMTDEFEIGCDDEHEEQRGRQGSVFHIASSSTATGYSDSGVRERTTVASSDTIKGRKAD</sequence>
<dbReference type="SMART" id="SM00257">
    <property type="entry name" value="LysM"/>
    <property type="match status" value="1"/>
</dbReference>
<organism evidence="3 4">
    <name type="scientific">Acrodontium crateriforme</name>
    <dbReference type="NCBI Taxonomy" id="150365"/>
    <lineage>
        <taxon>Eukaryota</taxon>
        <taxon>Fungi</taxon>
        <taxon>Dikarya</taxon>
        <taxon>Ascomycota</taxon>
        <taxon>Pezizomycotina</taxon>
        <taxon>Dothideomycetes</taxon>
        <taxon>Dothideomycetidae</taxon>
        <taxon>Mycosphaerellales</taxon>
        <taxon>Teratosphaeriaceae</taxon>
        <taxon>Acrodontium</taxon>
    </lineage>
</organism>
<dbReference type="Gene3D" id="3.10.350.10">
    <property type="entry name" value="LysM domain"/>
    <property type="match status" value="1"/>
</dbReference>
<reference evidence="3 4" key="1">
    <citation type="submission" date="2023-11" db="EMBL/GenBank/DDBJ databases">
        <title>An acidophilic fungus is an integral part of prey digestion in a carnivorous sundew plant.</title>
        <authorList>
            <person name="Tsai I.J."/>
        </authorList>
    </citation>
    <scope>NUCLEOTIDE SEQUENCE [LARGE SCALE GENOMIC DNA]</scope>
    <source>
        <strain evidence="3">169a</strain>
    </source>
</reference>
<dbReference type="PANTHER" id="PTHR20932">
    <property type="entry name" value="LYSM AND PUTATIVE PEPTIDOGLYCAN-BINDING DOMAIN-CONTAINING PROTEIN"/>
    <property type="match status" value="1"/>
</dbReference>
<dbReference type="CDD" id="cd00118">
    <property type="entry name" value="LysM"/>
    <property type="match status" value="1"/>
</dbReference>
<accession>A0AAQ3LZE7</accession>
<evidence type="ECO:0000313" key="4">
    <source>
        <dbReference type="Proteomes" id="UP001303373"/>
    </source>
</evidence>
<dbReference type="InterPro" id="IPR045030">
    <property type="entry name" value="LYSM1-4"/>
</dbReference>
<name>A0AAQ3LZE7_9PEZI</name>
<protein>
    <recommendedName>
        <fullName evidence="2">LysM domain-containing protein</fullName>
    </recommendedName>
</protein>
<feature type="compositionally biased region" description="Polar residues" evidence="1">
    <location>
        <begin position="137"/>
        <end position="152"/>
    </location>
</feature>
<dbReference type="PROSITE" id="PS51782">
    <property type="entry name" value="LYSM"/>
    <property type="match status" value="1"/>
</dbReference>
<gene>
    <name evidence="3" type="ORF">R9X50_00149800</name>
</gene>
<evidence type="ECO:0000259" key="2">
    <source>
        <dbReference type="PROSITE" id="PS51782"/>
    </source>
</evidence>
<feature type="compositionally biased region" description="Polar residues" evidence="1">
    <location>
        <begin position="1"/>
        <end position="12"/>
    </location>
</feature>
<dbReference type="InterPro" id="IPR018392">
    <property type="entry name" value="LysM"/>
</dbReference>
<feature type="compositionally biased region" description="Polar residues" evidence="1">
    <location>
        <begin position="596"/>
        <end position="605"/>
    </location>
</feature>
<feature type="region of interest" description="Disordered" evidence="1">
    <location>
        <begin position="390"/>
        <end position="450"/>
    </location>
</feature>
<dbReference type="EMBL" id="CP138581">
    <property type="protein sequence ID" value="WPG98704.1"/>
    <property type="molecule type" value="Genomic_DNA"/>
</dbReference>
<feature type="compositionally biased region" description="Basic and acidic residues" evidence="1">
    <location>
        <begin position="539"/>
        <end position="548"/>
    </location>
</feature>
<feature type="region of interest" description="Disordered" evidence="1">
    <location>
        <begin position="124"/>
        <end position="168"/>
    </location>
</feature>
<feature type="region of interest" description="Disordered" evidence="1">
    <location>
        <begin position="318"/>
        <end position="353"/>
    </location>
</feature>
<feature type="domain" description="LysM" evidence="2">
    <location>
        <begin position="231"/>
        <end position="275"/>
    </location>
</feature>
<evidence type="ECO:0000313" key="3">
    <source>
        <dbReference type="EMBL" id="WPG98704.1"/>
    </source>
</evidence>
<keyword evidence="4" id="KW-1185">Reference proteome</keyword>
<feature type="compositionally biased region" description="Polar residues" evidence="1">
    <location>
        <begin position="340"/>
        <end position="351"/>
    </location>
</feature>
<feature type="region of interest" description="Disordered" evidence="1">
    <location>
        <begin position="1"/>
        <end position="99"/>
    </location>
</feature>
<dbReference type="PANTHER" id="PTHR20932:SF8">
    <property type="entry name" value="LD22649P"/>
    <property type="match status" value="1"/>
</dbReference>
<dbReference type="AlphaFoldDB" id="A0AAQ3LZE7"/>
<feature type="region of interest" description="Disordered" evidence="1">
    <location>
        <begin position="582"/>
        <end position="627"/>
    </location>
</feature>